<dbReference type="GO" id="GO:0032259">
    <property type="term" value="P:methylation"/>
    <property type="evidence" value="ECO:0007669"/>
    <property type="project" value="UniProtKB-KW"/>
</dbReference>
<dbReference type="Proteomes" id="UP000680865">
    <property type="component" value="Unassembled WGS sequence"/>
</dbReference>
<dbReference type="CDD" id="cd02440">
    <property type="entry name" value="AdoMet_MTases"/>
    <property type="match status" value="1"/>
</dbReference>
<gene>
    <name evidence="12" type="ORF">Aco04nite_70600</name>
</gene>
<dbReference type="PANTHER" id="PTHR11579:SF0">
    <property type="entry name" value="PROTEIN-L-ISOASPARTATE(D-ASPARTATE) O-METHYLTRANSFERASE"/>
    <property type="match status" value="1"/>
</dbReference>
<evidence type="ECO:0000256" key="10">
    <source>
        <dbReference type="ARBA" id="ARBA00031323"/>
    </source>
</evidence>
<evidence type="ECO:0000256" key="9">
    <source>
        <dbReference type="ARBA" id="ARBA00030757"/>
    </source>
</evidence>
<dbReference type="SUPFAM" id="SSF53335">
    <property type="entry name" value="S-adenosyl-L-methionine-dependent methyltransferases"/>
    <property type="match status" value="1"/>
</dbReference>
<evidence type="ECO:0000256" key="3">
    <source>
        <dbReference type="ARBA" id="ARBA00011890"/>
    </source>
</evidence>
<keyword evidence="7" id="KW-0808">Transferase</keyword>
<name>A0A919W5C8_9ACTN</name>
<protein>
    <recommendedName>
        <fullName evidence="4">Protein-L-isoaspartate O-methyltransferase</fullName>
        <ecNumber evidence="3">2.1.1.77</ecNumber>
    </recommendedName>
    <alternativeName>
        <fullName evidence="11">L-isoaspartyl protein carboxyl methyltransferase</fullName>
    </alternativeName>
    <alternativeName>
        <fullName evidence="9">Protein L-isoaspartyl methyltransferase</fullName>
    </alternativeName>
    <alternativeName>
        <fullName evidence="10">Protein-beta-aspartate methyltransferase</fullName>
    </alternativeName>
</protein>
<comment type="caution">
    <text evidence="12">The sequence shown here is derived from an EMBL/GenBank/DDBJ whole genome shotgun (WGS) entry which is preliminary data.</text>
</comment>
<keyword evidence="6" id="KW-0489">Methyltransferase</keyword>
<dbReference type="GO" id="GO:0004719">
    <property type="term" value="F:protein-L-isoaspartate (D-aspartate) O-methyltransferase activity"/>
    <property type="evidence" value="ECO:0007669"/>
    <property type="project" value="UniProtKB-EC"/>
</dbReference>
<evidence type="ECO:0000313" key="13">
    <source>
        <dbReference type="Proteomes" id="UP000680865"/>
    </source>
</evidence>
<sequence length="341" mass="36606">MSTSVTEVMRGLPRDVYIRHERHGDTVHYSLPEAVARELTALQVRPGDRVLEVGTGSGWTGALLAGLAGPDGRVISVDISEELAGRAERIHRDRGVENVSCHVGDGLAGFSEAGLLDRVVVWCTPPRVPDALVGQVVDGGRMVVCLPIAELPFLTVVATITLAGGQPAVQAITSGGYVQSRTTPSDEVVVPHRWVDAMTDGPRPSWVSIAWRDRDTSDGIGARTVLDRLLHPGHTVTYGRGDVDWNSWNAFSATLNDPALSTADLRGRMRAIGHSTPDSAAMLQVDGTIVADAEGSPSLTILRTWLELWERAGRPAADRLTPALVRNDDPGCAGWDLRVSW</sequence>
<evidence type="ECO:0000256" key="1">
    <source>
        <dbReference type="ARBA" id="ARBA00004496"/>
    </source>
</evidence>
<dbReference type="AlphaFoldDB" id="A0A919W5C8"/>
<dbReference type="RefSeq" id="WP_244876514.1">
    <property type="nucleotide sequence ID" value="NZ_BAAATW010000001.1"/>
</dbReference>
<evidence type="ECO:0000256" key="6">
    <source>
        <dbReference type="ARBA" id="ARBA00022603"/>
    </source>
</evidence>
<evidence type="ECO:0000256" key="7">
    <source>
        <dbReference type="ARBA" id="ARBA00022679"/>
    </source>
</evidence>
<evidence type="ECO:0000256" key="5">
    <source>
        <dbReference type="ARBA" id="ARBA00022490"/>
    </source>
</evidence>
<evidence type="ECO:0000256" key="2">
    <source>
        <dbReference type="ARBA" id="ARBA00005369"/>
    </source>
</evidence>
<keyword evidence="13" id="KW-1185">Reference proteome</keyword>
<organism evidence="12 13">
    <name type="scientific">Winogradskya consettensis</name>
    <dbReference type="NCBI Taxonomy" id="113560"/>
    <lineage>
        <taxon>Bacteria</taxon>
        <taxon>Bacillati</taxon>
        <taxon>Actinomycetota</taxon>
        <taxon>Actinomycetes</taxon>
        <taxon>Micromonosporales</taxon>
        <taxon>Micromonosporaceae</taxon>
        <taxon>Winogradskya</taxon>
    </lineage>
</organism>
<evidence type="ECO:0000256" key="11">
    <source>
        <dbReference type="ARBA" id="ARBA00031350"/>
    </source>
</evidence>
<comment type="similarity">
    <text evidence="2">Belongs to the methyltransferase superfamily. L-isoaspartyl/D-aspartyl protein methyltransferase family.</text>
</comment>
<keyword evidence="8" id="KW-0949">S-adenosyl-L-methionine</keyword>
<dbReference type="Pfam" id="PF01135">
    <property type="entry name" value="PCMT"/>
    <property type="match status" value="1"/>
</dbReference>
<proteinExistence type="inferred from homology"/>
<evidence type="ECO:0000313" key="12">
    <source>
        <dbReference type="EMBL" id="GIM80413.1"/>
    </source>
</evidence>
<dbReference type="Gene3D" id="3.40.50.150">
    <property type="entry name" value="Vaccinia Virus protein VP39"/>
    <property type="match status" value="1"/>
</dbReference>
<reference evidence="12" key="1">
    <citation type="submission" date="2021-03" db="EMBL/GenBank/DDBJ databases">
        <title>Whole genome shotgun sequence of Actinoplanes consettensis NBRC 14913.</title>
        <authorList>
            <person name="Komaki H."/>
            <person name="Tamura T."/>
        </authorList>
    </citation>
    <scope>NUCLEOTIDE SEQUENCE</scope>
    <source>
        <strain evidence="12">NBRC 14913</strain>
    </source>
</reference>
<accession>A0A919W5C8</accession>
<comment type="subcellular location">
    <subcellularLocation>
        <location evidence="1">Cytoplasm</location>
    </subcellularLocation>
</comment>
<evidence type="ECO:0000256" key="4">
    <source>
        <dbReference type="ARBA" id="ARBA00013346"/>
    </source>
</evidence>
<dbReference type="InterPro" id="IPR000682">
    <property type="entry name" value="PCMT"/>
</dbReference>
<dbReference type="InterPro" id="IPR029063">
    <property type="entry name" value="SAM-dependent_MTases_sf"/>
</dbReference>
<dbReference type="EMBL" id="BOQP01000043">
    <property type="protein sequence ID" value="GIM80413.1"/>
    <property type="molecule type" value="Genomic_DNA"/>
</dbReference>
<dbReference type="PANTHER" id="PTHR11579">
    <property type="entry name" value="PROTEIN-L-ISOASPARTATE O-METHYLTRANSFERASE"/>
    <property type="match status" value="1"/>
</dbReference>
<dbReference type="GO" id="GO:0005737">
    <property type="term" value="C:cytoplasm"/>
    <property type="evidence" value="ECO:0007669"/>
    <property type="project" value="UniProtKB-SubCell"/>
</dbReference>
<dbReference type="EC" id="2.1.1.77" evidence="3"/>
<evidence type="ECO:0000256" key="8">
    <source>
        <dbReference type="ARBA" id="ARBA00022691"/>
    </source>
</evidence>
<keyword evidence="5" id="KW-0963">Cytoplasm</keyword>